<name>A0A6J7IY87_9ZZZZ</name>
<evidence type="ECO:0000313" key="1">
    <source>
        <dbReference type="EMBL" id="CAB4935631.1"/>
    </source>
</evidence>
<accession>A0A6J7IY87</accession>
<organism evidence="1">
    <name type="scientific">freshwater metagenome</name>
    <dbReference type="NCBI Taxonomy" id="449393"/>
    <lineage>
        <taxon>unclassified sequences</taxon>
        <taxon>metagenomes</taxon>
        <taxon>ecological metagenomes</taxon>
    </lineage>
</organism>
<gene>
    <name evidence="1" type="ORF">UFOPK3733_00946</name>
</gene>
<reference evidence="1" key="1">
    <citation type="submission" date="2020-05" db="EMBL/GenBank/DDBJ databases">
        <authorList>
            <person name="Chiriac C."/>
            <person name="Salcher M."/>
            <person name="Ghai R."/>
            <person name="Kavagutti S V."/>
        </authorList>
    </citation>
    <scope>NUCLEOTIDE SEQUENCE</scope>
</reference>
<dbReference type="AlphaFoldDB" id="A0A6J7IY87"/>
<protein>
    <submittedName>
        <fullName evidence="1">Unannotated protein</fullName>
    </submittedName>
</protein>
<proteinExistence type="predicted"/>
<sequence>MGEGDFVPDSNDVGTMSIAESCVAVSPQAAFSFDAFQMDVSGPSPCTRPLVDGVTSLAARSAGRHAEASMMIAMSANISAAPRPWPEPLDLRLMSGRGKLTRSASGVD</sequence>
<dbReference type="EMBL" id="CAFBNC010000039">
    <property type="protein sequence ID" value="CAB4935631.1"/>
    <property type="molecule type" value="Genomic_DNA"/>
</dbReference>